<name>E0SKW4_DICD3</name>
<gene>
    <name evidence="3" type="ordered locus">Dda3937_03526</name>
</gene>
<dbReference type="EMBL" id="CP002038">
    <property type="protein sequence ID" value="ADM96827.1"/>
    <property type="molecule type" value="Genomic_DNA"/>
</dbReference>
<dbReference type="AlphaFoldDB" id="E0SKW4"/>
<dbReference type="STRING" id="198628.Dda3937_03526"/>
<keyword evidence="4" id="KW-1185">Reference proteome</keyword>
<dbReference type="KEGG" id="ddd:Dda3937_03526"/>
<dbReference type="SUPFAM" id="SSF46955">
    <property type="entry name" value="Putative DNA-binding domain"/>
    <property type="match status" value="1"/>
</dbReference>
<dbReference type="Proteomes" id="UP000006859">
    <property type="component" value="Chromosome"/>
</dbReference>
<evidence type="ECO:0000313" key="4">
    <source>
        <dbReference type="Proteomes" id="UP000006859"/>
    </source>
</evidence>
<protein>
    <recommendedName>
        <fullName evidence="2">HTH Mu-type domain-containing protein</fullName>
    </recommendedName>
</protein>
<feature type="transmembrane region" description="Helical" evidence="1">
    <location>
        <begin position="6"/>
        <end position="23"/>
    </location>
</feature>
<dbReference type="PROSITE" id="PS51702">
    <property type="entry name" value="HTH_MU"/>
    <property type="match status" value="1"/>
</dbReference>
<dbReference type="InterPro" id="IPR009061">
    <property type="entry name" value="DNA-bd_dom_put_sf"/>
</dbReference>
<sequence length="156" mass="17933">MNKISLLYGNLIAVLVIWLRIRIRKEMKGRMMMEKAWFTTNELLGVAGLPKSRQGLNKRAKEHGWEKRRRKGVQGKGVEYAIWSLPEAVKTSLMQETPPDYAAKPATVQESTWIQIYHQLSVEERTRLIGHILREGAMGMLARLESGPQEYKNKGE</sequence>
<accession>E0SKW4</accession>
<dbReference type="HOGENOM" id="CLU_131585_0_0_6"/>
<dbReference type="eggNOG" id="COG2932">
    <property type="taxonomic scope" value="Bacteria"/>
</dbReference>
<feature type="domain" description="HTH Mu-type" evidence="2">
    <location>
        <begin position="34"/>
        <end position="101"/>
    </location>
</feature>
<reference evidence="3 4" key="1">
    <citation type="journal article" date="2011" name="J. Bacteriol.">
        <title>Genome sequence of the plant-pathogenic bacterium Dickeya dadantii 3937.</title>
        <authorList>
            <person name="Glasner J.D."/>
            <person name="Yang C.H."/>
            <person name="Reverchon S."/>
            <person name="Hugouvieux-Cotte-Pattat N."/>
            <person name="Condemine G."/>
            <person name="Bohin J.P."/>
            <person name="Van Gijsegem F."/>
            <person name="Yang S."/>
            <person name="Franza T."/>
            <person name="Expert D."/>
            <person name="Plunkett G. III"/>
            <person name="San Francisco M.J."/>
            <person name="Charkowski A.O."/>
            <person name="Py B."/>
            <person name="Bell K."/>
            <person name="Rauscher L."/>
            <person name="Rodriguez-Palenzuela P."/>
            <person name="Toussaint A."/>
            <person name="Holeva M.C."/>
            <person name="He S.Y."/>
            <person name="Douet V."/>
            <person name="Boccara M."/>
            <person name="Blanco C."/>
            <person name="Toth I."/>
            <person name="Anderson B.D."/>
            <person name="Biehl B.S."/>
            <person name="Mau B."/>
            <person name="Flynn S.M."/>
            <person name="Barras F."/>
            <person name="Lindeberg M."/>
            <person name="Birch P.R."/>
            <person name="Tsuyumu S."/>
            <person name="Shi X."/>
            <person name="Hibbing M."/>
            <person name="Yap M.N."/>
            <person name="Carpentier M."/>
            <person name="Dassa E."/>
            <person name="Umehara M."/>
            <person name="Kim J.F."/>
            <person name="Rusch M."/>
            <person name="Soni P."/>
            <person name="Mayhew G.F."/>
            <person name="Fouts D.E."/>
            <person name="Gill S.R."/>
            <person name="Blattner F.R."/>
            <person name="Keen N.T."/>
            <person name="Perna N.T."/>
        </authorList>
    </citation>
    <scope>NUCLEOTIDE SEQUENCE [LARGE SCALE GENOMIC DNA]</scope>
    <source>
        <strain evidence="3 4">3937</strain>
    </source>
</reference>
<evidence type="ECO:0000259" key="2">
    <source>
        <dbReference type="PROSITE" id="PS51702"/>
    </source>
</evidence>
<keyword evidence="1" id="KW-1133">Transmembrane helix</keyword>
<keyword evidence="1" id="KW-0812">Transmembrane</keyword>
<organism evidence="3 4">
    <name type="scientific">Dickeya dadantii (strain 3937)</name>
    <name type="common">Erwinia chrysanthemi (strain 3937)</name>
    <dbReference type="NCBI Taxonomy" id="198628"/>
    <lineage>
        <taxon>Bacteria</taxon>
        <taxon>Pseudomonadati</taxon>
        <taxon>Pseudomonadota</taxon>
        <taxon>Gammaproteobacteria</taxon>
        <taxon>Enterobacterales</taxon>
        <taxon>Pectobacteriaceae</taxon>
        <taxon>Dickeya</taxon>
    </lineage>
</organism>
<evidence type="ECO:0000256" key="1">
    <source>
        <dbReference type="SAM" id="Phobius"/>
    </source>
</evidence>
<keyword evidence="1" id="KW-0472">Membrane</keyword>
<dbReference type="InterPro" id="IPR003314">
    <property type="entry name" value="Mu-type_HTH"/>
</dbReference>
<dbReference type="Pfam" id="PF02316">
    <property type="entry name" value="HTH_Tnp_Mu_1"/>
    <property type="match status" value="1"/>
</dbReference>
<dbReference type="InterPro" id="IPR036388">
    <property type="entry name" value="WH-like_DNA-bd_sf"/>
</dbReference>
<dbReference type="Gene3D" id="1.10.10.10">
    <property type="entry name" value="Winged helix-like DNA-binding domain superfamily/Winged helix DNA-binding domain"/>
    <property type="match status" value="1"/>
</dbReference>
<evidence type="ECO:0000313" key="3">
    <source>
        <dbReference type="EMBL" id="ADM96827.1"/>
    </source>
</evidence>
<dbReference type="GO" id="GO:0003677">
    <property type="term" value="F:DNA binding"/>
    <property type="evidence" value="ECO:0007669"/>
    <property type="project" value="InterPro"/>
</dbReference>
<proteinExistence type="predicted"/>